<dbReference type="AlphaFoldDB" id="A0A7D9KA92"/>
<dbReference type="EMBL" id="CACRXK020030781">
    <property type="protein sequence ID" value="CAB4042772.1"/>
    <property type="molecule type" value="Genomic_DNA"/>
</dbReference>
<dbReference type="GO" id="GO:0016779">
    <property type="term" value="F:nucleotidyltransferase activity"/>
    <property type="evidence" value="ECO:0007669"/>
    <property type="project" value="InterPro"/>
</dbReference>
<reference evidence="3" key="1">
    <citation type="submission" date="2020-04" db="EMBL/GenBank/DDBJ databases">
        <authorList>
            <person name="Alioto T."/>
            <person name="Alioto T."/>
            <person name="Gomez Garrido J."/>
        </authorList>
    </citation>
    <scope>NUCLEOTIDE SEQUENCE</scope>
    <source>
        <strain evidence="3">A484AB</strain>
    </source>
</reference>
<proteinExistence type="predicted"/>
<comment type="caution">
    <text evidence="3">The sequence shown here is derived from an EMBL/GenBank/DDBJ whole genome shotgun (WGS) entry which is preliminary data.</text>
</comment>
<evidence type="ECO:0000313" key="4">
    <source>
        <dbReference type="Proteomes" id="UP001152795"/>
    </source>
</evidence>
<gene>
    <name evidence="3" type="ORF">PACLA_8A061171</name>
</gene>
<feature type="region of interest" description="Disordered" evidence="1">
    <location>
        <begin position="63"/>
        <end position="87"/>
    </location>
</feature>
<keyword evidence="2" id="KW-1133">Transmembrane helix</keyword>
<evidence type="ECO:0000313" key="3">
    <source>
        <dbReference type="EMBL" id="CAB4042772.1"/>
    </source>
</evidence>
<feature type="transmembrane region" description="Helical" evidence="2">
    <location>
        <begin position="113"/>
        <end position="146"/>
    </location>
</feature>
<keyword evidence="4" id="KW-1185">Reference proteome</keyword>
<feature type="non-terminal residue" evidence="3">
    <location>
        <position position="1"/>
    </location>
</feature>
<dbReference type="InterPro" id="IPR011068">
    <property type="entry name" value="NuclTrfase_I-like_C"/>
</dbReference>
<dbReference type="OrthoDB" id="412748at2759"/>
<evidence type="ECO:0000256" key="1">
    <source>
        <dbReference type="SAM" id="MobiDB-lite"/>
    </source>
</evidence>
<protein>
    <submittedName>
        <fullName evidence="3">Poly(A) polymerase type 3</fullName>
    </submittedName>
</protein>
<feature type="non-terminal residue" evidence="3">
    <location>
        <position position="147"/>
    </location>
</feature>
<evidence type="ECO:0000256" key="2">
    <source>
        <dbReference type="SAM" id="Phobius"/>
    </source>
</evidence>
<dbReference type="SUPFAM" id="SSF55003">
    <property type="entry name" value="PAP/Archaeal CCA-adding enzyme, C-terminal domain"/>
    <property type="match status" value="1"/>
</dbReference>
<dbReference type="GO" id="GO:0031123">
    <property type="term" value="P:RNA 3'-end processing"/>
    <property type="evidence" value="ECO:0007669"/>
    <property type="project" value="InterPro"/>
</dbReference>
<keyword evidence="2" id="KW-0472">Membrane</keyword>
<dbReference type="GO" id="GO:0003723">
    <property type="term" value="F:RNA binding"/>
    <property type="evidence" value="ECO:0007669"/>
    <property type="project" value="InterPro"/>
</dbReference>
<keyword evidence="2" id="KW-0812">Transmembrane</keyword>
<dbReference type="Proteomes" id="UP001152795">
    <property type="component" value="Unassembled WGS sequence"/>
</dbReference>
<accession>A0A7D9KA92</accession>
<organism evidence="3 4">
    <name type="scientific">Paramuricea clavata</name>
    <name type="common">Red gorgonian</name>
    <name type="synonym">Violescent sea-whip</name>
    <dbReference type="NCBI Taxonomy" id="317549"/>
    <lineage>
        <taxon>Eukaryota</taxon>
        <taxon>Metazoa</taxon>
        <taxon>Cnidaria</taxon>
        <taxon>Anthozoa</taxon>
        <taxon>Octocorallia</taxon>
        <taxon>Malacalcyonacea</taxon>
        <taxon>Plexauridae</taxon>
        <taxon>Paramuricea</taxon>
    </lineage>
</organism>
<sequence>NATLDLTHDIQYFTNTVHNRAVSIEIYKEGMKTEVKHVRKKQLSDYLPSTVLKSKKKSSLLPTNSLEKIDEESGTRKKNKENVNSSEENSECPHLVLGLGGVVSVAVVNGDGFLAIVAVVVLVNVVVAVVVVLVNSVVAAAAAVVVA</sequence>
<name>A0A7D9KA92_PARCT</name>